<feature type="transmembrane region" description="Helical" evidence="9">
    <location>
        <begin position="74"/>
        <end position="93"/>
    </location>
</feature>
<evidence type="ECO:0000256" key="4">
    <source>
        <dbReference type="ARBA" id="ARBA00022679"/>
    </source>
</evidence>
<dbReference type="PANTHER" id="PTHR33908:SF3">
    <property type="entry name" value="UNDECAPRENYL PHOSPHATE-ALPHA-4-AMINO-4-DEOXY-L-ARABINOSE ARABINOSYL TRANSFERASE"/>
    <property type="match status" value="1"/>
</dbReference>
<name>A0AAE3GKP1_9PSEU</name>
<evidence type="ECO:0000256" key="7">
    <source>
        <dbReference type="ARBA" id="ARBA00023136"/>
    </source>
</evidence>
<feature type="transmembrane region" description="Helical" evidence="9">
    <location>
        <begin position="276"/>
        <end position="294"/>
    </location>
</feature>
<reference evidence="12" key="1">
    <citation type="submission" date="2022-06" db="EMBL/GenBank/DDBJ databases">
        <title>Genomic Encyclopedia of Archaeal and Bacterial Type Strains, Phase II (KMG-II): from individual species to whole genera.</title>
        <authorList>
            <person name="Goeker M."/>
        </authorList>
    </citation>
    <scope>NUCLEOTIDE SEQUENCE</scope>
    <source>
        <strain evidence="12">DSM 43935</strain>
    </source>
</reference>
<feature type="transmembrane region" description="Helical" evidence="9">
    <location>
        <begin position="495"/>
        <end position="514"/>
    </location>
</feature>
<dbReference type="PANTHER" id="PTHR33908">
    <property type="entry name" value="MANNOSYLTRANSFERASE YKCB-RELATED"/>
    <property type="match status" value="1"/>
</dbReference>
<gene>
    <name evidence="12" type="ORF">LX83_005894</name>
</gene>
<dbReference type="GO" id="GO:0016763">
    <property type="term" value="F:pentosyltransferase activity"/>
    <property type="evidence" value="ECO:0007669"/>
    <property type="project" value="TreeGrafter"/>
</dbReference>
<accession>A0AAE3GKP1</accession>
<evidence type="ECO:0000256" key="6">
    <source>
        <dbReference type="ARBA" id="ARBA00022989"/>
    </source>
</evidence>
<dbReference type="AlphaFoldDB" id="A0AAE3GKP1"/>
<dbReference type="InterPro" id="IPR038731">
    <property type="entry name" value="RgtA/B/C-like"/>
</dbReference>
<dbReference type="GO" id="GO:0009103">
    <property type="term" value="P:lipopolysaccharide biosynthetic process"/>
    <property type="evidence" value="ECO:0007669"/>
    <property type="project" value="UniProtKB-ARBA"/>
</dbReference>
<comment type="caution">
    <text evidence="12">The sequence shown here is derived from an EMBL/GenBank/DDBJ whole genome shotgun (WGS) entry which is preliminary data.</text>
</comment>
<keyword evidence="5 9" id="KW-0812">Transmembrane</keyword>
<evidence type="ECO:0000256" key="2">
    <source>
        <dbReference type="ARBA" id="ARBA00022475"/>
    </source>
</evidence>
<evidence type="ECO:0000313" key="13">
    <source>
        <dbReference type="Proteomes" id="UP001206128"/>
    </source>
</evidence>
<proteinExistence type="predicted"/>
<feature type="transmembrane region" description="Helical" evidence="9">
    <location>
        <begin position="231"/>
        <end position="264"/>
    </location>
</feature>
<feature type="transmembrane region" description="Helical" evidence="9">
    <location>
        <begin position="463"/>
        <end position="483"/>
    </location>
</feature>
<feature type="transmembrane region" description="Helical" evidence="9">
    <location>
        <begin position="409"/>
        <end position="430"/>
    </location>
</feature>
<keyword evidence="3" id="KW-0328">Glycosyltransferase</keyword>
<keyword evidence="13" id="KW-1185">Reference proteome</keyword>
<evidence type="ECO:0000256" key="1">
    <source>
        <dbReference type="ARBA" id="ARBA00004651"/>
    </source>
</evidence>
<feature type="transmembrane region" description="Helical" evidence="9">
    <location>
        <begin position="384"/>
        <end position="403"/>
    </location>
</feature>
<organism evidence="12 13">
    <name type="scientific">Goodfellowiella coeruleoviolacea</name>
    <dbReference type="NCBI Taxonomy" id="334858"/>
    <lineage>
        <taxon>Bacteria</taxon>
        <taxon>Bacillati</taxon>
        <taxon>Actinomycetota</taxon>
        <taxon>Actinomycetes</taxon>
        <taxon>Pseudonocardiales</taxon>
        <taxon>Pseudonocardiaceae</taxon>
        <taxon>Goodfellowiella</taxon>
    </lineage>
</organism>
<dbReference type="GO" id="GO:0005886">
    <property type="term" value="C:plasma membrane"/>
    <property type="evidence" value="ECO:0007669"/>
    <property type="project" value="UniProtKB-SubCell"/>
</dbReference>
<sequence>MSTRRHRLPANAQLPANTQVVHAFDTGWFATLLTMTASTLPNPAPAVPAADVPAAARSRGVGRLLRGAPTDPPWARPGLLVLLVATAVLYLWGLGASGWANAFYSAAAQAGGQSWKALFYGSSDPANAITVDKTPAALWIMGLSVRLFGLNSWSILVPQALQGVAAVGLLHATVRRWFGPGAALVSGAVLALTPVAVLMFRFNNPDALLVLLLVAGAYCLVRAVETASTRWLVLAAALVGFGFLAKMLQALLVVPAFAGVYLLAAPTRLRRRLGQLALAALALVVAAGWWVAVVELVPAEDRPFIGGSQGNSILELTLGYNGFGRLTGDEVGGLGNLNFDVGWARLFDNDMGAQISWLLPAALVLGGFGGWVHRRGPRTDRGRAAFLLWGGWLLVTGVVFSYMNGIVHAYYTVALAPAVAALVGMGAAVAWRLREQVGAVVLFVTAAITAVWAFLLLGRTADWLPWLRVVVLVSGLFAALMLLTLGHLASRAGQVVGALGVVAALAAPTAYALVTAATPHTGAIPSAGPSTRGGGGPGRLVIITGPGGGPQGGAGRQPGAVQGGPGQDGGQSRPGRGRGDGTWFPGGGTGEAGPVQGGPGGLLDAVTPSAELVELLRSGAESYTWAAAVVGSNSAAGYQLGANVPVMAVGGFNGTDPAPTLERFQEYVRAGKIHYFIGGAGFSARGTESGGSDAAQRIAEWVAATFTASTVDGTTVYDLTSE</sequence>
<evidence type="ECO:0000256" key="3">
    <source>
        <dbReference type="ARBA" id="ARBA00022676"/>
    </source>
</evidence>
<dbReference type="InterPro" id="IPR056785">
    <property type="entry name" value="YkcA/B-like_C"/>
</dbReference>
<feature type="compositionally biased region" description="Gly residues" evidence="8">
    <location>
        <begin position="545"/>
        <end position="569"/>
    </location>
</feature>
<dbReference type="Proteomes" id="UP001206128">
    <property type="component" value="Unassembled WGS sequence"/>
</dbReference>
<feature type="transmembrane region" description="Helical" evidence="9">
    <location>
        <begin position="177"/>
        <end position="200"/>
    </location>
</feature>
<dbReference type="Pfam" id="PF13231">
    <property type="entry name" value="PMT_2"/>
    <property type="match status" value="1"/>
</dbReference>
<protein>
    <submittedName>
        <fullName evidence="12">4-amino-4-deoxy-L-arabinose transferase</fullName>
    </submittedName>
</protein>
<feature type="transmembrane region" description="Helical" evidence="9">
    <location>
        <begin position="207"/>
        <end position="225"/>
    </location>
</feature>
<dbReference type="GO" id="GO:0010041">
    <property type="term" value="P:response to iron(III) ion"/>
    <property type="evidence" value="ECO:0007669"/>
    <property type="project" value="TreeGrafter"/>
</dbReference>
<evidence type="ECO:0000259" key="10">
    <source>
        <dbReference type="Pfam" id="PF13231"/>
    </source>
</evidence>
<keyword evidence="4 12" id="KW-0808">Transferase</keyword>
<evidence type="ECO:0000256" key="9">
    <source>
        <dbReference type="SAM" id="Phobius"/>
    </source>
</evidence>
<keyword evidence="6 9" id="KW-1133">Transmembrane helix</keyword>
<feature type="domain" description="Glycosyltransferase RgtA/B/C/D-like" evidence="10">
    <location>
        <begin position="132"/>
        <end position="290"/>
    </location>
</feature>
<feature type="transmembrane region" description="Helical" evidence="9">
    <location>
        <begin position="355"/>
        <end position="372"/>
    </location>
</feature>
<dbReference type="Pfam" id="PF24878">
    <property type="entry name" value="YkcB_C"/>
    <property type="match status" value="1"/>
</dbReference>
<keyword evidence="7 9" id="KW-0472">Membrane</keyword>
<feature type="compositionally biased region" description="Gly residues" evidence="8">
    <location>
        <begin position="584"/>
        <end position="601"/>
    </location>
</feature>
<evidence type="ECO:0000313" key="12">
    <source>
        <dbReference type="EMBL" id="MCP2169014.1"/>
    </source>
</evidence>
<keyword evidence="2" id="KW-1003">Cell membrane</keyword>
<dbReference type="EMBL" id="JAMTCK010000016">
    <property type="protein sequence ID" value="MCP2169014.1"/>
    <property type="molecule type" value="Genomic_DNA"/>
</dbReference>
<feature type="domain" description="Putative mannosyltransferase YkcA/B-like C-terminal" evidence="11">
    <location>
        <begin position="612"/>
        <end position="704"/>
    </location>
</feature>
<evidence type="ECO:0000256" key="5">
    <source>
        <dbReference type="ARBA" id="ARBA00022692"/>
    </source>
</evidence>
<feature type="transmembrane region" description="Helical" evidence="9">
    <location>
        <begin position="437"/>
        <end position="457"/>
    </location>
</feature>
<evidence type="ECO:0000256" key="8">
    <source>
        <dbReference type="SAM" id="MobiDB-lite"/>
    </source>
</evidence>
<feature type="region of interest" description="Disordered" evidence="8">
    <location>
        <begin position="522"/>
        <end position="602"/>
    </location>
</feature>
<comment type="subcellular location">
    <subcellularLocation>
        <location evidence="1">Cell membrane</location>
        <topology evidence="1">Multi-pass membrane protein</topology>
    </subcellularLocation>
</comment>
<dbReference type="InterPro" id="IPR050297">
    <property type="entry name" value="LipidA_mod_glycosyltrf_83"/>
</dbReference>
<evidence type="ECO:0000259" key="11">
    <source>
        <dbReference type="Pfam" id="PF24878"/>
    </source>
</evidence>